<protein>
    <submittedName>
        <fullName evidence="2">Stress-responsive nuclear envelope protein</fullName>
    </submittedName>
</protein>
<organism evidence="2 3">
    <name type="scientific">Teratosphaeria destructans</name>
    <dbReference type="NCBI Taxonomy" id="418781"/>
    <lineage>
        <taxon>Eukaryota</taxon>
        <taxon>Fungi</taxon>
        <taxon>Dikarya</taxon>
        <taxon>Ascomycota</taxon>
        <taxon>Pezizomycotina</taxon>
        <taxon>Dothideomycetes</taxon>
        <taxon>Dothideomycetidae</taxon>
        <taxon>Mycosphaerellales</taxon>
        <taxon>Teratosphaeriaceae</taxon>
        <taxon>Teratosphaeria</taxon>
    </lineage>
</organism>
<dbReference type="Pfam" id="PF10281">
    <property type="entry name" value="Ish1"/>
    <property type="match status" value="4"/>
</dbReference>
<keyword evidence="1" id="KW-1133">Transmembrane helix</keyword>
<keyword evidence="1" id="KW-0472">Membrane</keyword>
<name>A0A9W7SKW3_9PEZI</name>
<gene>
    <name evidence="2" type="ORF">Tdes44962_MAKER05078</name>
</gene>
<dbReference type="Proteomes" id="UP001138500">
    <property type="component" value="Unassembled WGS sequence"/>
</dbReference>
<dbReference type="AlphaFoldDB" id="A0A9W7SKW3"/>
<proteinExistence type="predicted"/>
<feature type="transmembrane region" description="Helical" evidence="1">
    <location>
        <begin position="183"/>
        <end position="208"/>
    </location>
</feature>
<keyword evidence="1" id="KW-0812">Transmembrane</keyword>
<dbReference type="InterPro" id="IPR018803">
    <property type="entry name" value="Ish1/Msc1-like"/>
</dbReference>
<dbReference type="EMBL" id="RIBY02002289">
    <property type="protein sequence ID" value="KAH9820887.1"/>
    <property type="molecule type" value="Genomic_DNA"/>
</dbReference>
<dbReference type="OrthoDB" id="2527403at2759"/>
<feature type="transmembrane region" description="Helical" evidence="1">
    <location>
        <begin position="88"/>
        <end position="109"/>
    </location>
</feature>
<evidence type="ECO:0000313" key="2">
    <source>
        <dbReference type="EMBL" id="KAH9820887.1"/>
    </source>
</evidence>
<evidence type="ECO:0000256" key="1">
    <source>
        <dbReference type="SAM" id="Phobius"/>
    </source>
</evidence>
<sequence length="787" mass="85410">MAPVVFGLDLGQMSWGAFSSKNMFGNRDWHLRRSKLAVYQCALIFCVVSESLGTDVLSDYIDQQRYLKSVSGGRAYEYNNDYVGVASYNIFAGVYVAFIFGAAFFFDLFFPGRHEAKSIRLAWKICGCLAVIFHLADALALTIITATRSAYVTGQPQYVTQQNLADFHKDGGVPLTYRKDGRAVAAVVFVWLGWVSVFASNMLLFFSIHNTEYGKGPKTAHAEGREAAHLYANTPVAERHRLQDPEAQFMANTEKPEINGAVPGNVDGTVGTNATSNTGTAAEIPTQQANNAHTKYHIRRPSPANVQNEKHRLATTIEARTPPAERSNDDAGGVSRIDWASQALDDSGVTEDSNFTVLATKRVREQYEVEPVSPTGSSMRFSIASLAVVALATQTATANIWGGSASRTVYNKWHETELERWLSDHDIPYPTPADRKDLIDKVQANWDNYAVKPYHSWDTNQLSNYLSSQGHEIKKGTEKNKDSLLSQVQSYWKDTADSVNDAYSNVQEWIFDTWTESQLKAFLDKHGIPNPQPRTRDSLLATARSSYQSAANKVGETASYPGNWLYSEWSDSDLKAWLDERGVPVPQPSSRDKLIAQLRRNSKIASDRAADQYATLSKSASGATQSLSDALLDSWTDSQIKAWFDKNGIKVPQGSKRNELIALARKHSAALTGDNIASSASGYFGAATTSAGNIYAENTNAAYGKFKQYYDYVANQLGFASDQAKSSLSSAASVASSSASSLSSAASKSAASASKQAEKSGQNAASAASAAASAASSAASASAKAEL</sequence>
<accession>A0A9W7SKW3</accession>
<reference evidence="2 3" key="1">
    <citation type="journal article" date="2018" name="IMA Fungus">
        <title>IMA Genome-F 10: Nine draft genome sequences of Claviceps purpurea s.lat., including C. arundinis, C. humidiphila, and C. cf. spartinae, pseudomolecules for the pitch canker pathogen Fusarium circinatum, draft genome of Davidsoniella eucalypti, Grosmannia galeiformis, Quambalaria eucalypti, and Teratosphaeria destructans.</title>
        <authorList>
            <person name="Wingfield B.D."/>
            <person name="Liu M."/>
            <person name="Nguyen H.D."/>
            <person name="Lane F.A."/>
            <person name="Morgan S.W."/>
            <person name="De Vos L."/>
            <person name="Wilken P.M."/>
            <person name="Duong T.A."/>
            <person name="Aylward J."/>
            <person name="Coetzee M.P."/>
            <person name="Dadej K."/>
            <person name="De Beer Z.W."/>
            <person name="Findlay W."/>
            <person name="Havenga M."/>
            <person name="Kolarik M."/>
            <person name="Menzies J.G."/>
            <person name="Naidoo K."/>
            <person name="Pochopski O."/>
            <person name="Shoukouhi P."/>
            <person name="Santana Q.C."/>
            <person name="Seifert K.A."/>
            <person name="Soal N."/>
            <person name="Steenkamp E.T."/>
            <person name="Tatham C.T."/>
            <person name="van der Nest M.A."/>
            <person name="Wingfield M.J."/>
        </authorList>
    </citation>
    <scope>NUCLEOTIDE SEQUENCE [LARGE SCALE GENOMIC DNA]</scope>
    <source>
        <strain evidence="2">CMW44962</strain>
    </source>
</reference>
<reference evidence="2 3" key="2">
    <citation type="journal article" date="2021" name="Curr. Genet.">
        <title>Genetic response to nitrogen starvation in the aggressive Eucalyptus foliar pathogen Teratosphaeria destructans.</title>
        <authorList>
            <person name="Havenga M."/>
            <person name="Wingfield B.D."/>
            <person name="Wingfield M.J."/>
            <person name="Dreyer L.L."/>
            <person name="Roets F."/>
            <person name="Aylward J."/>
        </authorList>
    </citation>
    <scope>NUCLEOTIDE SEQUENCE [LARGE SCALE GENOMIC DNA]</scope>
    <source>
        <strain evidence="2">CMW44962</strain>
    </source>
</reference>
<evidence type="ECO:0000313" key="3">
    <source>
        <dbReference type="Proteomes" id="UP001138500"/>
    </source>
</evidence>
<keyword evidence="3" id="KW-1185">Reference proteome</keyword>
<comment type="caution">
    <text evidence="2">The sequence shown here is derived from an EMBL/GenBank/DDBJ whole genome shotgun (WGS) entry which is preliminary data.</text>
</comment>
<feature type="transmembrane region" description="Helical" evidence="1">
    <location>
        <begin position="121"/>
        <end position="144"/>
    </location>
</feature>